<evidence type="ECO:0000313" key="2">
    <source>
        <dbReference type="EMBL" id="OGF81101.1"/>
    </source>
</evidence>
<organism evidence="2 3">
    <name type="scientific">Candidatus Giovannonibacteria bacterium RIFCSPLOWO2_01_FULL_45_34</name>
    <dbReference type="NCBI Taxonomy" id="1798351"/>
    <lineage>
        <taxon>Bacteria</taxon>
        <taxon>Candidatus Giovannoniibacteriota</taxon>
    </lineage>
</organism>
<comment type="caution">
    <text evidence="2">The sequence shown here is derived from an EMBL/GenBank/DDBJ whole genome shotgun (WGS) entry which is preliminary data.</text>
</comment>
<dbReference type="Proteomes" id="UP000178114">
    <property type="component" value="Unassembled WGS sequence"/>
</dbReference>
<feature type="domain" description="DUF5678" evidence="1">
    <location>
        <begin position="16"/>
        <end position="61"/>
    </location>
</feature>
<evidence type="ECO:0000313" key="3">
    <source>
        <dbReference type="Proteomes" id="UP000178114"/>
    </source>
</evidence>
<dbReference type="AlphaFoldDB" id="A0A1F5X0K2"/>
<dbReference type="InterPro" id="IPR043734">
    <property type="entry name" value="DUF5678"/>
</dbReference>
<proteinExistence type="predicted"/>
<dbReference type="STRING" id="1798351.A2930_00835"/>
<dbReference type="Pfam" id="PF18929">
    <property type="entry name" value="DUF5678"/>
    <property type="match status" value="1"/>
</dbReference>
<accession>A0A1F5X0K2</accession>
<evidence type="ECO:0000259" key="1">
    <source>
        <dbReference type="Pfam" id="PF18929"/>
    </source>
</evidence>
<reference evidence="2 3" key="1">
    <citation type="journal article" date="2016" name="Nat. Commun.">
        <title>Thousands of microbial genomes shed light on interconnected biogeochemical processes in an aquifer system.</title>
        <authorList>
            <person name="Anantharaman K."/>
            <person name="Brown C.T."/>
            <person name="Hug L.A."/>
            <person name="Sharon I."/>
            <person name="Castelle C.J."/>
            <person name="Probst A.J."/>
            <person name="Thomas B.C."/>
            <person name="Singh A."/>
            <person name="Wilkins M.J."/>
            <person name="Karaoz U."/>
            <person name="Brodie E.L."/>
            <person name="Williams K.H."/>
            <person name="Hubbard S.S."/>
            <person name="Banfield J.F."/>
        </authorList>
    </citation>
    <scope>NUCLEOTIDE SEQUENCE [LARGE SCALE GENOMIC DNA]</scope>
</reference>
<dbReference type="EMBL" id="MFID01000018">
    <property type="protein sequence ID" value="OGF81101.1"/>
    <property type="molecule type" value="Genomic_DNA"/>
</dbReference>
<protein>
    <recommendedName>
        <fullName evidence="1">DUF5678 domain-containing protein</fullName>
    </recommendedName>
</protein>
<name>A0A1F5X0K2_9BACT</name>
<sequence>MIMDKKTTVKNPDFSKILKRYEDQWVALSEKKDRVISSGKTLKELGATIKLNPSAVVMKVPSFEATLSPFNR</sequence>
<gene>
    <name evidence="2" type="ORF">A2930_00835</name>
</gene>